<reference evidence="2 3" key="1">
    <citation type="journal article" date="2011" name="BMC Genomics">
        <title>Comparative genome analysis and genome-guided physiological analysis of Roseobacter litoralis.</title>
        <authorList>
            <person name="Kalhoefer D."/>
            <person name="Thole S."/>
            <person name="Voget S."/>
            <person name="Lehmann R."/>
            <person name="Liesegang H."/>
            <person name="Wollher A."/>
            <person name="Daniel R."/>
            <person name="Simon M."/>
            <person name="Brinkhoff T."/>
        </authorList>
    </citation>
    <scope>NUCLEOTIDE SEQUENCE [LARGE SCALE GENOMIC DNA]</scope>
    <source>
        <strain evidence="3">ATCC 49566 / DSM 6996 / JCM 21268 / NBRC 15278 / OCh 149</strain>
    </source>
</reference>
<dbReference type="RefSeq" id="WP_013961410.1">
    <property type="nucleotide sequence ID" value="NC_015730.1"/>
</dbReference>
<evidence type="ECO:0000313" key="3">
    <source>
        <dbReference type="Proteomes" id="UP000001353"/>
    </source>
</evidence>
<dbReference type="KEGG" id="rli:RLO149_c014770"/>
<dbReference type="SUPFAM" id="SSF51126">
    <property type="entry name" value="Pectin lyase-like"/>
    <property type="match status" value="1"/>
</dbReference>
<dbReference type="InterPro" id="IPR006626">
    <property type="entry name" value="PbH1"/>
</dbReference>
<dbReference type="Pfam" id="PF13229">
    <property type="entry name" value="Beta_helix"/>
    <property type="match status" value="1"/>
</dbReference>
<dbReference type="EMBL" id="CP002623">
    <property type="protein sequence ID" value="AEI93474.1"/>
    <property type="molecule type" value="Genomic_DNA"/>
</dbReference>
<proteinExistence type="predicted"/>
<evidence type="ECO:0000313" key="2">
    <source>
        <dbReference type="EMBL" id="AEI93474.1"/>
    </source>
</evidence>
<dbReference type="eggNOG" id="COG2931">
    <property type="taxonomic scope" value="Bacteria"/>
</dbReference>
<dbReference type="InterPro" id="IPR039448">
    <property type="entry name" value="Beta_helix"/>
</dbReference>
<evidence type="ECO:0000259" key="1">
    <source>
        <dbReference type="Pfam" id="PF13229"/>
    </source>
</evidence>
<dbReference type="HOGENOM" id="CLU_408751_0_0_5"/>
<accession>F7ZF43</accession>
<gene>
    <name evidence="2" type="ordered locus">RLO149_c014770</name>
</gene>
<dbReference type="Gene3D" id="2.160.20.10">
    <property type="entry name" value="Single-stranded right-handed beta-helix, Pectin lyase-like"/>
    <property type="match status" value="1"/>
</dbReference>
<dbReference type="InterPro" id="IPR012334">
    <property type="entry name" value="Pectin_lyas_fold"/>
</dbReference>
<sequence>MRLLDGHGFASRSLLVTGHGLFGEVRLAARITGLTSNATFGATAQSGASLGFAVSGLPDGVTVTGQSWRTSSAGELATTATYAPDASTNDLENLFVVLTLSDGESIQTPASIIRHPAPVAGTLAPVLEVQGNGTPSVNLAAGFTGADLRYSASPAWITISGSTATIADALRSEVVAITATNSGGSVTVDLAVSIAVRAPVEVQVSPSGNDTTGDGTVLAPFATPQAAQAVMIPGDTLILRPGVYDPFEVLLNGGAASRITVATLPSEVGQAIIRGDLQQHVAYGGPGVAQDNATRDGIRIDGKSYITLRGLTIEYVWRNGVFIKGAGQNTVTGNHIVEDCLVRHTGLSGIMACGERPELAVGANDAFRTRYVTIRNNEVTQTNVVTDYNDTVTNSFGEPGGVGEAITLANSLRYAYVYNNYIHDSRQYGIDFKNHVVDGEITGNRIEDVVRYGIYLDAGETDVRRILVDGNIIQRCRAGIVIAREEDGNDSGDNLIVEDIDLVNNTLANLSRVGIHYQRHPNKDQQDIGYFRRVRARFNTLYNTNTDGSYRDISIDGIATFGVNRAGQQIVSGIELIGNLAWNPDGQMRMATDVAGDPRFTVAQNHNVRNGAFVGDDPLFVDAANGDFNLRAGSPARAKVTTAAYIAGLYAKDSNGTAHVLPTSAGAYYAAA</sequence>
<name>F7ZF43_ROSLO</name>
<protein>
    <recommendedName>
        <fullName evidence="1">Right handed beta helix domain-containing protein</fullName>
    </recommendedName>
</protein>
<dbReference type="Proteomes" id="UP000001353">
    <property type="component" value="Chromosome"/>
</dbReference>
<feature type="domain" description="Right handed beta helix" evidence="1">
    <location>
        <begin position="297"/>
        <end position="490"/>
    </location>
</feature>
<organism evidence="2 3">
    <name type="scientific">Roseobacter litoralis (strain ATCC 49566 / DSM 6996 / JCM 21268 / NBRC 15278 / OCh 149)</name>
    <dbReference type="NCBI Taxonomy" id="391595"/>
    <lineage>
        <taxon>Bacteria</taxon>
        <taxon>Pseudomonadati</taxon>
        <taxon>Pseudomonadota</taxon>
        <taxon>Alphaproteobacteria</taxon>
        <taxon>Rhodobacterales</taxon>
        <taxon>Roseobacteraceae</taxon>
        <taxon>Roseobacter</taxon>
    </lineage>
</organism>
<dbReference type="InterPro" id="IPR011050">
    <property type="entry name" value="Pectin_lyase_fold/virulence"/>
</dbReference>
<dbReference type="OrthoDB" id="7843603at2"/>
<keyword evidence="3" id="KW-1185">Reference proteome</keyword>
<dbReference type="AlphaFoldDB" id="F7ZF43"/>
<dbReference type="SMART" id="SM00710">
    <property type="entry name" value="PbH1"/>
    <property type="match status" value="7"/>
</dbReference>
<dbReference type="STRING" id="391595.RLO149_c014770"/>